<accession>A0A166ESW6</accession>
<keyword evidence="1" id="KW-1133">Transmembrane helix</keyword>
<evidence type="ECO:0000313" key="2">
    <source>
        <dbReference type="EMBL" id="KZX16975.1"/>
    </source>
</evidence>
<feature type="transmembrane region" description="Helical" evidence="1">
    <location>
        <begin position="368"/>
        <end position="386"/>
    </location>
</feature>
<feature type="transmembrane region" description="Helical" evidence="1">
    <location>
        <begin position="344"/>
        <end position="362"/>
    </location>
</feature>
<evidence type="ECO:0000313" key="3">
    <source>
        <dbReference type="Proteomes" id="UP000077066"/>
    </source>
</evidence>
<dbReference type="Proteomes" id="UP000077066">
    <property type="component" value="Unassembled WGS sequence"/>
</dbReference>
<feature type="transmembrane region" description="Helical" evidence="1">
    <location>
        <begin position="112"/>
        <end position="137"/>
    </location>
</feature>
<sequence>MQNKKIANYIDKISNIDIFHPYILIIFTLLYLIVSIPVVYFTSKLPHPTMNVYIYMAIGLIFLVLGVQFSKLIIKKGVNKELFKDLNTNSITSKFKIAKLKLKDHYDLIEKLLIIMVLIGIVLQIINFTFLGGIPLFSGRLKIYTATKLWLFSYIFFLIGINLLLAKYNRKIHYLLLVIGLGLFALTGYRTTPIVIILSIFITLFYTRDFKIKHYLVFTLIAIFLLIVIGFIAVKSIQWQHWDIGPLELISYRAGFTLNILDKAIQSQGATGGNLAYYTLTGFFNSVDPRVLVGGTVTTKVHSLTSTIFGPAILDFGLLGMIIQMFSLGFILKTLHTLQKHFKYYLTAFYGILLAQTIVWIETGPTDLVVWIFYLIAIVLMIYTIIKSNKENKEKNHNTN</sequence>
<feature type="transmembrane region" description="Helical" evidence="1">
    <location>
        <begin position="215"/>
        <end position="234"/>
    </location>
</feature>
<comment type="caution">
    <text evidence="2">The sequence shown here is derived from an EMBL/GenBank/DDBJ whole genome shotgun (WGS) entry which is preliminary data.</text>
</comment>
<dbReference type="Pfam" id="PF01901">
    <property type="entry name" value="O_anti_polymase"/>
    <property type="match status" value="1"/>
</dbReference>
<dbReference type="InterPro" id="IPR002760">
    <property type="entry name" value="O_anti_polymase"/>
</dbReference>
<evidence type="ECO:0008006" key="4">
    <source>
        <dbReference type="Google" id="ProtNLM"/>
    </source>
</evidence>
<dbReference type="RefSeq" id="WP_245637442.1">
    <property type="nucleotide sequence ID" value="NZ_LWMT01000057.1"/>
</dbReference>
<feature type="transmembrane region" description="Helical" evidence="1">
    <location>
        <begin position="308"/>
        <end position="332"/>
    </location>
</feature>
<feature type="transmembrane region" description="Helical" evidence="1">
    <location>
        <begin position="52"/>
        <end position="74"/>
    </location>
</feature>
<feature type="transmembrane region" description="Helical" evidence="1">
    <location>
        <begin position="193"/>
        <end position="208"/>
    </location>
</feature>
<proteinExistence type="predicted"/>
<protein>
    <recommendedName>
        <fullName evidence="4">Oligosaccharide repeat unit polymerase</fullName>
    </recommendedName>
</protein>
<gene>
    <name evidence="2" type="ORF">MBFIL_04250</name>
</gene>
<keyword evidence="1" id="KW-0472">Membrane</keyword>
<dbReference type="NCBIfam" id="TIGR04370">
    <property type="entry name" value="glyco_rpt_poly"/>
    <property type="match status" value="1"/>
</dbReference>
<keyword evidence="3" id="KW-1185">Reference proteome</keyword>
<feature type="transmembrane region" description="Helical" evidence="1">
    <location>
        <begin position="21"/>
        <end position="40"/>
    </location>
</feature>
<feature type="transmembrane region" description="Helical" evidence="1">
    <location>
        <begin position="149"/>
        <end position="165"/>
    </location>
</feature>
<dbReference type="EMBL" id="LWMT01000057">
    <property type="protein sequence ID" value="KZX16975.1"/>
    <property type="molecule type" value="Genomic_DNA"/>
</dbReference>
<dbReference type="PATRIC" id="fig|55758.3.peg.475"/>
<reference evidence="2 3" key="1">
    <citation type="submission" date="2016-04" db="EMBL/GenBank/DDBJ databases">
        <title>Genome sequence of Methanobrevibacter filiformis DSM 11501.</title>
        <authorList>
            <person name="Poehlein A."/>
            <person name="Seedorf H."/>
            <person name="Daniel R."/>
        </authorList>
    </citation>
    <scope>NUCLEOTIDE SEQUENCE [LARGE SCALE GENOMIC DNA]</scope>
    <source>
        <strain evidence="2 3">DSM 11501</strain>
    </source>
</reference>
<dbReference type="STRING" id="55758.MBFIL_04250"/>
<dbReference type="AlphaFoldDB" id="A0A166ESW6"/>
<evidence type="ECO:0000256" key="1">
    <source>
        <dbReference type="SAM" id="Phobius"/>
    </source>
</evidence>
<name>A0A166ESW6_9EURY</name>
<organism evidence="2 3">
    <name type="scientific">Methanobrevibacter filiformis</name>
    <dbReference type="NCBI Taxonomy" id="55758"/>
    <lineage>
        <taxon>Archaea</taxon>
        <taxon>Methanobacteriati</taxon>
        <taxon>Methanobacteriota</taxon>
        <taxon>Methanomada group</taxon>
        <taxon>Methanobacteria</taxon>
        <taxon>Methanobacteriales</taxon>
        <taxon>Methanobacteriaceae</taxon>
        <taxon>Methanobrevibacter</taxon>
    </lineage>
</organism>
<keyword evidence="1" id="KW-0812">Transmembrane</keyword>